<dbReference type="Proteomes" id="UP001396898">
    <property type="component" value="Unassembled WGS sequence"/>
</dbReference>
<evidence type="ECO:0000313" key="2">
    <source>
        <dbReference type="EMBL" id="KAK8013550.1"/>
    </source>
</evidence>
<organism evidence="2 3">
    <name type="scientific">Apiospora marii</name>
    <dbReference type="NCBI Taxonomy" id="335849"/>
    <lineage>
        <taxon>Eukaryota</taxon>
        <taxon>Fungi</taxon>
        <taxon>Dikarya</taxon>
        <taxon>Ascomycota</taxon>
        <taxon>Pezizomycotina</taxon>
        <taxon>Sordariomycetes</taxon>
        <taxon>Xylariomycetidae</taxon>
        <taxon>Amphisphaeriales</taxon>
        <taxon>Apiosporaceae</taxon>
        <taxon>Apiospora</taxon>
    </lineage>
</organism>
<feature type="domain" description="Cyclin N-terminal" evidence="1">
    <location>
        <begin position="13"/>
        <end position="77"/>
    </location>
</feature>
<dbReference type="InterPro" id="IPR006671">
    <property type="entry name" value="Cyclin_N"/>
</dbReference>
<comment type="caution">
    <text evidence="2">The sequence shown here is derived from an EMBL/GenBank/DDBJ whole genome shotgun (WGS) entry which is preliminary data.</text>
</comment>
<accession>A0ABR1RL58</accession>
<evidence type="ECO:0000313" key="3">
    <source>
        <dbReference type="Proteomes" id="UP001396898"/>
    </source>
</evidence>
<dbReference type="EMBL" id="JAQQWI010000013">
    <property type="protein sequence ID" value="KAK8013550.1"/>
    <property type="molecule type" value="Genomic_DNA"/>
</dbReference>
<keyword evidence="3" id="KW-1185">Reference proteome</keyword>
<dbReference type="InterPro" id="IPR036915">
    <property type="entry name" value="Cyclin-like_sf"/>
</dbReference>
<dbReference type="PANTHER" id="PTHR15615">
    <property type="match status" value="1"/>
</dbReference>
<dbReference type="SUPFAM" id="SSF47954">
    <property type="entry name" value="Cyclin-like"/>
    <property type="match status" value="1"/>
</dbReference>
<evidence type="ECO:0000259" key="1">
    <source>
        <dbReference type="Pfam" id="PF00134"/>
    </source>
</evidence>
<dbReference type="InterPro" id="IPR013922">
    <property type="entry name" value="Cyclin_PHO80-like"/>
</dbReference>
<proteinExistence type="predicted"/>
<dbReference type="CDD" id="cd20557">
    <property type="entry name" value="CYCLIN_ScPCL1-like"/>
    <property type="match status" value="1"/>
</dbReference>
<gene>
    <name evidence="2" type="ORF">PG991_009143</name>
</gene>
<name>A0ABR1RL58_9PEZI</name>
<dbReference type="PANTHER" id="PTHR15615:SF10">
    <property type="entry name" value="PHO85 CYCLIN-2-RELATED"/>
    <property type="match status" value="1"/>
</dbReference>
<reference evidence="2 3" key="1">
    <citation type="submission" date="2023-01" db="EMBL/GenBank/DDBJ databases">
        <title>Analysis of 21 Apiospora genomes using comparative genomics revels a genus with tremendous synthesis potential of carbohydrate active enzymes and secondary metabolites.</title>
        <authorList>
            <person name="Sorensen T."/>
        </authorList>
    </citation>
    <scope>NUCLEOTIDE SEQUENCE [LARGE SCALE GENOMIC DNA]</scope>
    <source>
        <strain evidence="2 3">CBS 20057</strain>
    </source>
</reference>
<dbReference type="Pfam" id="PF00134">
    <property type="entry name" value="Cyclin_N"/>
    <property type="match status" value="1"/>
</dbReference>
<protein>
    <recommendedName>
        <fullName evidence="1">Cyclin N-terminal domain-containing protein</fullName>
    </recommendedName>
</protein>
<dbReference type="Gene3D" id="1.10.472.10">
    <property type="entry name" value="Cyclin-like"/>
    <property type="match status" value="1"/>
</dbReference>
<sequence>MKEKLSAATRRFKCTTYRIFLAALIVATKYLDDWSPRNKEWTKYSRWACGTLRFRFTLSDVNLMEAEVLSLLEWRLRITEDDFFRIQMQTESPTEQLRLNYKVEHIGV</sequence>